<protein>
    <submittedName>
        <fullName evidence="2">28S ribosomal protein S18b, mitochondrial</fullName>
    </submittedName>
</protein>
<sequence length="241" mass="28497">MLSIARLTKSLVKSNLPQIKYSHRLCSSDTKTENTVAHNHIERKKGLFKPFHSITDQVNYMASEVYEETYKGLPVFKWYKRNIRGQEVTQSKPRLFCIDKEGKFNVNHACPICRDEYLYFDYRNPTLIEQFLAAGTDQVIHILKTGLCREQYNQLQAQLIKAKEHGTITFTIDFRSFDYKQWYPTRDVTHITKHKIPANLNDASMADIHPQPLVDFPAHKRDYGTNWDQWWIRHDEFKKSK</sequence>
<accession>A0AC35TW16</accession>
<evidence type="ECO:0000313" key="2">
    <source>
        <dbReference type="WBParaSite" id="RSKR_0000500400.1"/>
    </source>
</evidence>
<evidence type="ECO:0000313" key="1">
    <source>
        <dbReference type="Proteomes" id="UP000095286"/>
    </source>
</evidence>
<organism evidence="1 2">
    <name type="scientific">Rhabditophanes sp. KR3021</name>
    <dbReference type="NCBI Taxonomy" id="114890"/>
    <lineage>
        <taxon>Eukaryota</taxon>
        <taxon>Metazoa</taxon>
        <taxon>Ecdysozoa</taxon>
        <taxon>Nematoda</taxon>
        <taxon>Chromadorea</taxon>
        <taxon>Rhabditida</taxon>
        <taxon>Tylenchina</taxon>
        <taxon>Panagrolaimomorpha</taxon>
        <taxon>Strongyloidoidea</taxon>
        <taxon>Alloionematidae</taxon>
        <taxon>Rhabditophanes</taxon>
    </lineage>
</organism>
<dbReference type="Proteomes" id="UP000095286">
    <property type="component" value="Unplaced"/>
</dbReference>
<dbReference type="WBParaSite" id="RSKR_0000500400.1">
    <property type="protein sequence ID" value="RSKR_0000500400.1"/>
    <property type="gene ID" value="RSKR_0000500400"/>
</dbReference>
<proteinExistence type="predicted"/>
<name>A0AC35TW16_9BILA</name>
<reference evidence="2" key="1">
    <citation type="submission" date="2016-11" db="UniProtKB">
        <authorList>
            <consortium name="WormBaseParasite"/>
        </authorList>
    </citation>
    <scope>IDENTIFICATION</scope>
    <source>
        <strain evidence="2">KR3021</strain>
    </source>
</reference>